<dbReference type="AlphaFoldDB" id="A0A9W4CEP0"/>
<dbReference type="RefSeq" id="WP_139295196.1">
    <property type="nucleotide sequence ID" value="NZ_LR882967.1"/>
</dbReference>
<feature type="transmembrane region" description="Helical" evidence="1">
    <location>
        <begin position="6"/>
        <end position="28"/>
    </location>
</feature>
<keyword evidence="1" id="KW-1133">Transmembrane helix</keyword>
<proteinExistence type="predicted"/>
<evidence type="ECO:0000313" key="2">
    <source>
        <dbReference type="EMBL" id="CAD5916888.1"/>
    </source>
</evidence>
<evidence type="ECO:0000313" key="3">
    <source>
        <dbReference type="Proteomes" id="UP001153719"/>
    </source>
</evidence>
<keyword evidence="3" id="KW-1185">Reference proteome</keyword>
<protein>
    <recommendedName>
        <fullName evidence="4">Cytochrome b6-f complex subunit 6</fullName>
    </recommendedName>
</protein>
<reference evidence="2" key="1">
    <citation type="submission" date="2020-09" db="EMBL/GenBank/DDBJ databases">
        <authorList>
            <person name="Blom J."/>
        </authorList>
    </citation>
    <scope>NUCLEOTIDE SEQUENCE</scope>
    <source>
        <strain evidence="2">No.713</strain>
    </source>
</reference>
<keyword evidence="1" id="KW-0472">Membrane</keyword>
<dbReference type="Proteomes" id="UP001153719">
    <property type="component" value="Chromosome"/>
</dbReference>
<dbReference type="KEGG" id="ppsu:NO713_00406"/>
<evidence type="ECO:0008006" key="4">
    <source>
        <dbReference type="Google" id="ProtNLM"/>
    </source>
</evidence>
<accession>A0A9W4CEP0</accession>
<name>A0A9W4CEP0_9CYAN</name>
<keyword evidence="1" id="KW-0812">Transmembrane</keyword>
<evidence type="ECO:0000256" key="1">
    <source>
        <dbReference type="SAM" id="Phobius"/>
    </source>
</evidence>
<organism evidence="2 3">
    <name type="scientific">Planktothrix pseudagardhii</name>
    <dbReference type="NCBI Taxonomy" id="132604"/>
    <lineage>
        <taxon>Bacteria</taxon>
        <taxon>Bacillati</taxon>
        <taxon>Cyanobacteriota</taxon>
        <taxon>Cyanophyceae</taxon>
        <taxon>Oscillatoriophycideae</taxon>
        <taxon>Oscillatoriales</taxon>
        <taxon>Microcoleaceae</taxon>
        <taxon>Planktothrix</taxon>
    </lineage>
</organism>
<dbReference type="EMBL" id="LR882967">
    <property type="protein sequence ID" value="CAD5916888.1"/>
    <property type="molecule type" value="Genomic_DNA"/>
</dbReference>
<sequence>MLTVDGAIAYVIIYAGALVAAAGIMFTLRAVKLI</sequence>
<gene>
    <name evidence="2" type="ORF">NO713_00406</name>
</gene>